<keyword evidence="2" id="KW-1185">Reference proteome</keyword>
<accession>A0A401FU40</accession>
<comment type="caution">
    <text evidence="1">The sequence shown here is derived from an EMBL/GenBank/DDBJ whole genome shotgun (WGS) entry which is preliminary data.</text>
</comment>
<sequence length="89" mass="10033">MIDKNELCEKIRLLYPDIGECGIDVDVDYDEAQKTWVVDLKKDKHELKTYLEANDAEACIGGKECVSLGIEIAQLKANIERMKESDGKS</sequence>
<name>A0A401FU40_9BACT</name>
<protein>
    <submittedName>
        <fullName evidence="1">Uncharacterized protein</fullName>
    </submittedName>
</protein>
<organism evidence="1 2">
    <name type="scientific">Desulfonema ishimotonii</name>
    <dbReference type="NCBI Taxonomy" id="45657"/>
    <lineage>
        <taxon>Bacteria</taxon>
        <taxon>Pseudomonadati</taxon>
        <taxon>Thermodesulfobacteriota</taxon>
        <taxon>Desulfobacteria</taxon>
        <taxon>Desulfobacterales</taxon>
        <taxon>Desulfococcaceae</taxon>
        <taxon>Desulfonema</taxon>
    </lineage>
</organism>
<dbReference type="EMBL" id="BEXT01000001">
    <property type="protein sequence ID" value="GBC60486.1"/>
    <property type="molecule type" value="Genomic_DNA"/>
</dbReference>
<dbReference type="AlphaFoldDB" id="A0A401FU40"/>
<evidence type="ECO:0000313" key="2">
    <source>
        <dbReference type="Proteomes" id="UP000288096"/>
    </source>
</evidence>
<gene>
    <name evidence="1" type="ORF">DENIS_1439</name>
</gene>
<evidence type="ECO:0000313" key="1">
    <source>
        <dbReference type="EMBL" id="GBC60486.1"/>
    </source>
</evidence>
<dbReference type="RefSeq" id="WP_124327896.1">
    <property type="nucleotide sequence ID" value="NZ_BEXT01000001.1"/>
</dbReference>
<dbReference type="OrthoDB" id="5432324at2"/>
<reference evidence="2" key="1">
    <citation type="submission" date="2017-11" db="EMBL/GenBank/DDBJ databases">
        <authorList>
            <person name="Watanabe M."/>
            <person name="Kojima H."/>
        </authorList>
    </citation>
    <scope>NUCLEOTIDE SEQUENCE [LARGE SCALE GENOMIC DNA]</scope>
    <source>
        <strain evidence="2">Tokyo 01</strain>
    </source>
</reference>
<dbReference type="Proteomes" id="UP000288096">
    <property type="component" value="Unassembled WGS sequence"/>
</dbReference>
<proteinExistence type="predicted"/>
<reference evidence="2" key="2">
    <citation type="submission" date="2019-01" db="EMBL/GenBank/DDBJ databases">
        <title>Genome sequence of Desulfonema ishimotonii strain Tokyo 01.</title>
        <authorList>
            <person name="Fukui M."/>
        </authorList>
    </citation>
    <scope>NUCLEOTIDE SEQUENCE [LARGE SCALE GENOMIC DNA]</scope>
    <source>
        <strain evidence="2">Tokyo 01</strain>
    </source>
</reference>